<accession>A0ABW6XGW9</accession>
<dbReference type="Proteomes" id="UP001602322">
    <property type="component" value="Unassembled WGS sequence"/>
</dbReference>
<organism evidence="1 2">
    <name type="scientific">Streptomyces argenteolus</name>
    <dbReference type="NCBI Taxonomy" id="67274"/>
    <lineage>
        <taxon>Bacteria</taxon>
        <taxon>Bacillati</taxon>
        <taxon>Actinomycetota</taxon>
        <taxon>Actinomycetes</taxon>
        <taxon>Kitasatosporales</taxon>
        <taxon>Streptomycetaceae</taxon>
        <taxon>Streptomyces</taxon>
    </lineage>
</organism>
<proteinExistence type="predicted"/>
<sequence length="55" mass="5470">MPPGIDVYGGVSSYEAVDPVFVEAAAFMDLLVLGSQGLDRSSQATVVASAPGGVA</sequence>
<evidence type="ECO:0000313" key="2">
    <source>
        <dbReference type="Proteomes" id="UP001602322"/>
    </source>
</evidence>
<dbReference type="EMBL" id="JBIBEG010000036">
    <property type="protein sequence ID" value="MFF5900979.1"/>
    <property type="molecule type" value="Genomic_DNA"/>
</dbReference>
<protein>
    <submittedName>
        <fullName evidence="1">Uncharacterized protein</fullName>
    </submittedName>
</protein>
<comment type="caution">
    <text evidence="1">The sequence shown here is derived from an EMBL/GenBank/DDBJ whole genome shotgun (WGS) entry which is preliminary data.</text>
</comment>
<reference evidence="1 2" key="1">
    <citation type="submission" date="2024-10" db="EMBL/GenBank/DDBJ databases">
        <title>The Natural Products Discovery Center: Release of the First 8490 Sequenced Strains for Exploring Actinobacteria Biosynthetic Diversity.</title>
        <authorList>
            <person name="Kalkreuter E."/>
            <person name="Kautsar S.A."/>
            <person name="Yang D."/>
            <person name="Bader C.D."/>
            <person name="Teijaro C.N."/>
            <person name="Fluegel L."/>
            <person name="Davis C.M."/>
            <person name="Simpson J.R."/>
            <person name="Lauterbach L."/>
            <person name="Steele A.D."/>
            <person name="Gui C."/>
            <person name="Meng S."/>
            <person name="Li G."/>
            <person name="Viehrig K."/>
            <person name="Ye F."/>
            <person name="Su P."/>
            <person name="Kiefer A.F."/>
            <person name="Nichols A."/>
            <person name="Cepeda A.J."/>
            <person name="Yan W."/>
            <person name="Fan B."/>
            <person name="Jiang Y."/>
            <person name="Adhikari A."/>
            <person name="Zheng C.-J."/>
            <person name="Schuster L."/>
            <person name="Cowan T.M."/>
            <person name="Smanski M.J."/>
            <person name="Chevrette M.G."/>
            <person name="De Carvalho L.P.S."/>
            <person name="Shen B."/>
        </authorList>
    </citation>
    <scope>NUCLEOTIDE SEQUENCE [LARGE SCALE GENOMIC DNA]</scope>
    <source>
        <strain evidence="1 2">NPDC012540</strain>
    </source>
</reference>
<gene>
    <name evidence="1" type="ORF">ACFY8O_34425</name>
</gene>
<keyword evidence="2" id="KW-1185">Reference proteome</keyword>
<dbReference type="RefSeq" id="WP_387909357.1">
    <property type="nucleotide sequence ID" value="NZ_JBIBEG010000036.1"/>
</dbReference>
<name>A0ABW6XGW9_9ACTN</name>
<evidence type="ECO:0000313" key="1">
    <source>
        <dbReference type="EMBL" id="MFF5900979.1"/>
    </source>
</evidence>